<reference evidence="1" key="2">
    <citation type="submission" date="2025-08" db="UniProtKB">
        <authorList>
            <consortium name="RefSeq"/>
        </authorList>
    </citation>
    <scope>IDENTIFICATION</scope>
</reference>
<proteinExistence type="predicted"/>
<dbReference type="GeneID" id="84590330"/>
<name>A0AAJ8BLR7_ASPNG</name>
<accession>A0AAJ8BLR7</accession>
<protein>
    <submittedName>
        <fullName evidence="1">Uncharacterized protein</fullName>
    </submittedName>
</protein>
<sequence length="164" mass="17995">MQVATYYVTAAGVPNRLRAGLISHSTNSFKGHCVPRTAHDIVHAYGYIRKATLGVAPVLPIGYSLLAGGPCYVRLTWLNVGGLLPADCLCMRDIRNTEVILSATLEEGFCIVDSSPHRLLCAGAVYLAIQHIVACVYQLDWIDSAWLRENPEGCQGRLVILYFF</sequence>
<evidence type="ECO:0000313" key="1">
    <source>
        <dbReference type="RefSeq" id="XP_059599979.1"/>
    </source>
</evidence>
<reference evidence="1" key="1">
    <citation type="submission" date="2025-02" db="EMBL/GenBank/DDBJ databases">
        <authorList>
            <consortium name="NCBI Genome Project"/>
        </authorList>
    </citation>
    <scope>NUCLEOTIDE SEQUENCE</scope>
</reference>
<dbReference type="VEuPathDB" id="FungiDB:An02g05370"/>
<gene>
    <name evidence="1" type="ORF">An02g05370</name>
</gene>
<organism evidence="1">
    <name type="scientific">Aspergillus niger</name>
    <dbReference type="NCBI Taxonomy" id="5061"/>
    <lineage>
        <taxon>Eukaryota</taxon>
        <taxon>Fungi</taxon>
        <taxon>Dikarya</taxon>
        <taxon>Ascomycota</taxon>
        <taxon>Pezizomycotina</taxon>
        <taxon>Eurotiomycetes</taxon>
        <taxon>Eurotiomycetidae</taxon>
        <taxon>Eurotiales</taxon>
        <taxon>Aspergillaceae</taxon>
        <taxon>Aspergillus</taxon>
        <taxon>Aspergillus subgen. Circumdati</taxon>
    </lineage>
</organism>
<dbReference type="AlphaFoldDB" id="A0AAJ8BLR7"/>
<dbReference type="RefSeq" id="XP_059599979.1">
    <property type="nucleotide sequence ID" value="XM_059746299.1"/>
</dbReference>
<dbReference type="KEGG" id="ang:An02g05370"/>